<dbReference type="AlphaFoldDB" id="A0A6L5YH99"/>
<gene>
    <name evidence="2" type="ORF">FYJ59_05590</name>
</gene>
<proteinExistence type="predicted"/>
<organism evidence="2 3">
    <name type="scientific">Waltera intestinalis</name>
    <dbReference type="NCBI Taxonomy" id="2606635"/>
    <lineage>
        <taxon>Bacteria</taxon>
        <taxon>Bacillati</taxon>
        <taxon>Bacillota</taxon>
        <taxon>Clostridia</taxon>
        <taxon>Lachnospirales</taxon>
        <taxon>Lachnospiraceae</taxon>
        <taxon>Waltera</taxon>
    </lineage>
</organism>
<accession>A0A6L5YH99</accession>
<name>A0A6L5YH99_9FIRM</name>
<keyword evidence="3" id="KW-1185">Reference proteome</keyword>
<comment type="caution">
    <text evidence="2">The sequence shown here is derived from an EMBL/GenBank/DDBJ whole genome shotgun (WGS) entry which is preliminary data.</text>
</comment>
<sequence length="87" mass="10424">MYQMNSEEKKLHDIGIADFVLTDLMLYLDTHPSDQKAMEYFNHYARIKTQMEREFARDHYPLRKDLAESNRDWRWGSAPLPWEGGCN</sequence>
<dbReference type="Proteomes" id="UP000476055">
    <property type="component" value="Unassembled WGS sequence"/>
</dbReference>
<dbReference type="EMBL" id="VUMU01000005">
    <property type="protein sequence ID" value="MST57716.1"/>
    <property type="molecule type" value="Genomic_DNA"/>
</dbReference>
<dbReference type="InterPro" id="IPR024207">
    <property type="entry name" value="CotJB_dom"/>
</dbReference>
<keyword evidence="2" id="KW-0946">Virion</keyword>
<feature type="domain" description="Protein CotJB" evidence="1">
    <location>
        <begin position="9"/>
        <end position="83"/>
    </location>
</feature>
<evidence type="ECO:0000313" key="3">
    <source>
        <dbReference type="Proteomes" id="UP000476055"/>
    </source>
</evidence>
<evidence type="ECO:0000259" key="1">
    <source>
        <dbReference type="Pfam" id="PF12652"/>
    </source>
</evidence>
<evidence type="ECO:0000313" key="2">
    <source>
        <dbReference type="EMBL" id="MST57716.1"/>
    </source>
</evidence>
<dbReference type="InterPro" id="IPR016571">
    <property type="entry name" value="Spore_coat_assembly_CotJB"/>
</dbReference>
<dbReference type="Pfam" id="PF12652">
    <property type="entry name" value="CotJB"/>
    <property type="match status" value="1"/>
</dbReference>
<protein>
    <submittedName>
        <fullName evidence="2">Spore coat protein CotJB</fullName>
    </submittedName>
</protein>
<keyword evidence="2" id="KW-0167">Capsid protein</keyword>
<dbReference type="PIRSF" id="PIRSF010606">
    <property type="entry name" value="Spore_coat_CotJB"/>
    <property type="match status" value="1"/>
</dbReference>
<reference evidence="2 3" key="1">
    <citation type="submission" date="2019-08" db="EMBL/GenBank/DDBJ databases">
        <title>In-depth cultivation of the pig gut microbiome towards novel bacterial diversity and tailored functional studies.</title>
        <authorList>
            <person name="Wylensek D."/>
            <person name="Hitch T.C.A."/>
            <person name="Clavel T."/>
        </authorList>
    </citation>
    <scope>NUCLEOTIDE SEQUENCE [LARGE SCALE GENOMIC DNA]</scope>
    <source>
        <strain evidence="2 3">WCA3-601-WT-6H</strain>
    </source>
</reference>